<reference evidence="2 3" key="1">
    <citation type="submission" date="2020-04" db="EMBL/GenBank/DDBJ databases">
        <authorList>
            <person name="De Canck E."/>
        </authorList>
    </citation>
    <scope>NUCLEOTIDE SEQUENCE [LARGE SCALE GENOMIC DNA]</scope>
    <source>
        <strain evidence="2 3">LMG 29739</strain>
    </source>
</reference>
<dbReference type="Proteomes" id="UP000494329">
    <property type="component" value="Unassembled WGS sequence"/>
</dbReference>
<dbReference type="Gene3D" id="3.40.50.720">
    <property type="entry name" value="NAD(P)-binding Rossmann-like Domain"/>
    <property type="match status" value="1"/>
</dbReference>
<gene>
    <name evidence="2" type="primary">gmd_2</name>
    <name evidence="2" type="ORF">LMG29739_03261</name>
</gene>
<evidence type="ECO:0000313" key="2">
    <source>
        <dbReference type="EMBL" id="CAB3759858.1"/>
    </source>
</evidence>
<keyword evidence="2" id="KW-0456">Lyase</keyword>
<evidence type="ECO:0000313" key="3">
    <source>
        <dbReference type="Proteomes" id="UP000494329"/>
    </source>
</evidence>
<dbReference type="EC" id="4.2.1.47" evidence="2"/>
<accession>A0A6J5E0D2</accession>
<dbReference type="RefSeq" id="WP_175111960.1">
    <property type="nucleotide sequence ID" value="NZ_CADIKF010000024.1"/>
</dbReference>
<dbReference type="InterPro" id="IPR036291">
    <property type="entry name" value="NAD(P)-bd_dom_sf"/>
</dbReference>
<organism evidence="2 3">
    <name type="scientific">Paraburkholderia solisilvae</name>
    <dbReference type="NCBI Taxonomy" id="624376"/>
    <lineage>
        <taxon>Bacteria</taxon>
        <taxon>Pseudomonadati</taxon>
        <taxon>Pseudomonadota</taxon>
        <taxon>Betaproteobacteria</taxon>
        <taxon>Burkholderiales</taxon>
        <taxon>Burkholderiaceae</taxon>
        <taxon>Paraburkholderia</taxon>
    </lineage>
</organism>
<keyword evidence="3" id="KW-1185">Reference proteome</keyword>
<dbReference type="GO" id="GO:0008446">
    <property type="term" value="F:GDP-mannose 4,6-dehydratase activity"/>
    <property type="evidence" value="ECO:0007669"/>
    <property type="project" value="UniProtKB-EC"/>
</dbReference>
<dbReference type="AlphaFoldDB" id="A0A6J5E0D2"/>
<protein>
    <submittedName>
        <fullName evidence="2">GDP-mannose 4,6-dehydratase</fullName>
        <ecNumber evidence="2">4.2.1.47</ecNumber>
    </submittedName>
</protein>
<dbReference type="Gene3D" id="3.90.25.10">
    <property type="entry name" value="UDP-galactose 4-epimerase, domain 1"/>
    <property type="match status" value="1"/>
</dbReference>
<name>A0A6J5E0D2_9BURK</name>
<dbReference type="EMBL" id="CADIKF010000024">
    <property type="protein sequence ID" value="CAB3759858.1"/>
    <property type="molecule type" value="Genomic_DNA"/>
</dbReference>
<dbReference type="SUPFAM" id="SSF51735">
    <property type="entry name" value="NAD(P)-binding Rossmann-fold domains"/>
    <property type="match status" value="1"/>
</dbReference>
<proteinExistence type="predicted"/>
<evidence type="ECO:0000259" key="1">
    <source>
        <dbReference type="Pfam" id="PF16363"/>
    </source>
</evidence>
<sequence>MVSHSDAAARHALVTGLHGFTGEYVRDALVAAGYNVSDGAYANATAPTGPNPGKAKDSVADNLAALDITSLEQCRQAIDALRPTHIVHLAAISFVAHDDALDMYRVNVLGTLNLLQACADVGHCPDRILIASSANVYGNAAGIVDESVVPAPVNHYAASKLAMEHMVRTWFDRLPIVMTRPFNYTGRGQSERFLVPKIVSHFVRKEARMELGNLDVARDFSDVRTVAQIYRALLESDAAPGEVVNVCSGHPYTLQQVVQLVREASGHDLEIRVNPAFVRQNEVKMLAGSARKLQRLVPGLQPIDLRDTIRWMVQP</sequence>
<dbReference type="InterPro" id="IPR016040">
    <property type="entry name" value="NAD(P)-bd_dom"/>
</dbReference>
<dbReference type="Pfam" id="PF16363">
    <property type="entry name" value="GDP_Man_Dehyd"/>
    <property type="match status" value="1"/>
</dbReference>
<feature type="domain" description="NAD(P)-binding" evidence="1">
    <location>
        <begin position="13"/>
        <end position="295"/>
    </location>
</feature>
<dbReference type="PANTHER" id="PTHR43000">
    <property type="entry name" value="DTDP-D-GLUCOSE 4,6-DEHYDRATASE-RELATED"/>
    <property type="match status" value="1"/>
</dbReference>